<keyword evidence="3" id="KW-1185">Reference proteome</keyword>
<dbReference type="AlphaFoldDB" id="A0AAN7PBP1"/>
<feature type="compositionally biased region" description="Basic residues" evidence="1">
    <location>
        <begin position="468"/>
        <end position="479"/>
    </location>
</feature>
<evidence type="ECO:0000313" key="2">
    <source>
        <dbReference type="EMBL" id="KAK4881168.1"/>
    </source>
</evidence>
<protein>
    <submittedName>
        <fullName evidence="2">Uncharacterized protein</fullName>
    </submittedName>
</protein>
<organism evidence="2 3">
    <name type="scientific">Aquatica leii</name>
    <dbReference type="NCBI Taxonomy" id="1421715"/>
    <lineage>
        <taxon>Eukaryota</taxon>
        <taxon>Metazoa</taxon>
        <taxon>Ecdysozoa</taxon>
        <taxon>Arthropoda</taxon>
        <taxon>Hexapoda</taxon>
        <taxon>Insecta</taxon>
        <taxon>Pterygota</taxon>
        <taxon>Neoptera</taxon>
        <taxon>Endopterygota</taxon>
        <taxon>Coleoptera</taxon>
        <taxon>Polyphaga</taxon>
        <taxon>Elateriformia</taxon>
        <taxon>Elateroidea</taxon>
        <taxon>Lampyridae</taxon>
        <taxon>Luciolinae</taxon>
        <taxon>Aquatica</taxon>
    </lineage>
</organism>
<accession>A0AAN7PBP1</accession>
<feature type="compositionally biased region" description="Pro residues" evidence="1">
    <location>
        <begin position="8"/>
        <end position="21"/>
    </location>
</feature>
<evidence type="ECO:0000256" key="1">
    <source>
        <dbReference type="SAM" id="MobiDB-lite"/>
    </source>
</evidence>
<name>A0AAN7PBP1_9COLE</name>
<comment type="caution">
    <text evidence="2">The sequence shown here is derived from an EMBL/GenBank/DDBJ whole genome shotgun (WGS) entry which is preliminary data.</text>
</comment>
<sequence>MDYRYKPRGPPRPPRQPPLPPYMKKWENNRPQRNPVRPPRPIPLEHSIPNFGQPQVPPVLLNPSVIKPQIPVRNIWQNQPQTQFKVKPEKPFQFSAPITTPHEYDYQIQTNNIPTHAIPIKQVGEKGPIHTIPAPNLSPADRPAIIEEYKRPSFNFIQQQHTAAPNPHQYQVTEANELLKTSQKNREHQYFPSSQTYSSQIFNNPPETQSFNTASVGNEPVLSQQEIYQLINSHINHKQPDQQHVFNNYEILPQNLAQQPLNLQPTELSLADYKAMIGQSQPSQSNSQYLKELQQSFSNPNAYSNNAMFNYERHASNADQILENFSNDELQIQQEPYVQELLDLNQEIVDSNNRVEPKADIQNKLSEGSVYYTNLPNRQAAEALASLQNAGKLNLKQFKEHTNSQSPLNIYVPDAQQFTNFEVSSSIRHNDDSNDESEVESEFSNAQSVSDEQDEINESAHQQSQRTFGRRAKPKHQEY</sequence>
<dbReference type="EMBL" id="JARPUR010000002">
    <property type="protein sequence ID" value="KAK4881168.1"/>
    <property type="molecule type" value="Genomic_DNA"/>
</dbReference>
<proteinExistence type="predicted"/>
<feature type="region of interest" description="Disordered" evidence="1">
    <location>
        <begin position="1"/>
        <end position="43"/>
    </location>
</feature>
<reference evidence="3" key="1">
    <citation type="submission" date="2023-01" db="EMBL/GenBank/DDBJ databases">
        <title>Key to firefly adult light organ development and bioluminescence: homeobox transcription factors regulate luciferase expression and transportation to peroxisome.</title>
        <authorList>
            <person name="Fu X."/>
        </authorList>
    </citation>
    <scope>NUCLEOTIDE SEQUENCE [LARGE SCALE GENOMIC DNA]</scope>
</reference>
<gene>
    <name evidence="2" type="ORF">RN001_004487</name>
</gene>
<feature type="region of interest" description="Disordered" evidence="1">
    <location>
        <begin position="427"/>
        <end position="479"/>
    </location>
</feature>
<evidence type="ECO:0000313" key="3">
    <source>
        <dbReference type="Proteomes" id="UP001353858"/>
    </source>
</evidence>
<dbReference type="Proteomes" id="UP001353858">
    <property type="component" value="Unassembled WGS sequence"/>
</dbReference>